<organism evidence="2">
    <name type="scientific">Hexamita inflata</name>
    <dbReference type="NCBI Taxonomy" id="28002"/>
    <lineage>
        <taxon>Eukaryota</taxon>
        <taxon>Metamonada</taxon>
        <taxon>Diplomonadida</taxon>
        <taxon>Hexamitidae</taxon>
        <taxon>Hexamitinae</taxon>
        <taxon>Hexamita</taxon>
    </lineage>
</organism>
<keyword evidence="4" id="KW-1185">Reference proteome</keyword>
<reference evidence="2" key="1">
    <citation type="submission" date="2023-06" db="EMBL/GenBank/DDBJ databases">
        <authorList>
            <person name="Kurt Z."/>
        </authorList>
    </citation>
    <scope>NUCLEOTIDE SEQUENCE</scope>
</reference>
<reference evidence="3 4" key="2">
    <citation type="submission" date="2024-07" db="EMBL/GenBank/DDBJ databases">
        <authorList>
            <person name="Akdeniz Z."/>
        </authorList>
    </citation>
    <scope>NUCLEOTIDE SEQUENCE [LARGE SCALE GENOMIC DNA]</scope>
</reference>
<keyword evidence="1" id="KW-1133">Transmembrane helix</keyword>
<name>A0AA86QBC6_9EUKA</name>
<proteinExistence type="predicted"/>
<evidence type="ECO:0000313" key="4">
    <source>
        <dbReference type="Proteomes" id="UP001642409"/>
    </source>
</evidence>
<dbReference type="Proteomes" id="UP001642409">
    <property type="component" value="Unassembled WGS sequence"/>
</dbReference>
<keyword evidence="1" id="KW-0472">Membrane</keyword>
<dbReference type="AlphaFoldDB" id="A0AA86QBC6"/>
<comment type="caution">
    <text evidence="2">The sequence shown here is derived from an EMBL/GenBank/DDBJ whole genome shotgun (WGS) entry which is preliminary data.</text>
</comment>
<dbReference type="EMBL" id="CATOUU010000869">
    <property type="protein sequence ID" value="CAI9956039.1"/>
    <property type="molecule type" value="Genomic_DNA"/>
</dbReference>
<accession>A0AA86QBC6</accession>
<keyword evidence="1" id="KW-0812">Transmembrane</keyword>
<evidence type="ECO:0000313" key="3">
    <source>
        <dbReference type="EMBL" id="CAL6043557.1"/>
    </source>
</evidence>
<dbReference type="EMBL" id="CAXDID020000157">
    <property type="protein sequence ID" value="CAL6043557.1"/>
    <property type="molecule type" value="Genomic_DNA"/>
</dbReference>
<sequence>MITKKPTTLLSNQQSRTALSHVKPPHRLSVISFGLMEFVLEIFLLITAFGQLSIKQSQLSKIKAKRKRPRSDDIRWIFQSTTGYEAVSSTRSMLPAKTHALNLDHASINESQVRYIISYQQLQYECAT</sequence>
<feature type="transmembrane region" description="Helical" evidence="1">
    <location>
        <begin position="30"/>
        <end position="54"/>
    </location>
</feature>
<protein>
    <submittedName>
        <fullName evidence="3">Hypothetical_protein</fullName>
    </submittedName>
</protein>
<evidence type="ECO:0000256" key="1">
    <source>
        <dbReference type="SAM" id="Phobius"/>
    </source>
</evidence>
<gene>
    <name evidence="3" type="ORF">HINF_LOCUS40132</name>
    <name evidence="2" type="ORF">HINF_LOCUS43684</name>
</gene>
<evidence type="ECO:0000313" key="2">
    <source>
        <dbReference type="EMBL" id="CAI9956039.1"/>
    </source>
</evidence>